<proteinExistence type="predicted"/>
<comment type="caution">
    <text evidence="1">The sequence shown here is derived from an EMBL/GenBank/DDBJ whole genome shotgun (WGS) entry which is preliminary data.</text>
</comment>
<sequence>MSQETLDRIYTANEAADILRLSNRALIKLARKYGRCSRFGRDFLFSEADLLAIWQVLREPAKEPRRAVVPAPSDYQLHNSLLALSRRSNKKAKVNV</sequence>
<accession>A0A081CUE6</accession>
<dbReference type="AlphaFoldDB" id="A0A081CUE6"/>
<reference evidence="1 2" key="1">
    <citation type="submission" date="2014-08" db="EMBL/GenBank/DDBJ databases">
        <title>Whole genome shotgun sequence of Rhizobium rubi NBRC 13261.</title>
        <authorList>
            <person name="Katano-Makiyama Y."/>
            <person name="Hosoyama A."/>
            <person name="Hashimoto M."/>
            <person name="Hosoyama Y."/>
            <person name="Noguchi M."/>
            <person name="Tsuchikane K."/>
            <person name="Uohara A."/>
            <person name="Ohji S."/>
            <person name="Ichikawa N."/>
            <person name="Kimura A."/>
            <person name="Yamazoe A."/>
            <person name="Fujita N."/>
        </authorList>
    </citation>
    <scope>NUCLEOTIDE SEQUENCE [LARGE SCALE GENOMIC DNA]</scope>
    <source>
        <strain evidence="1 2">NBRC 13261</strain>
    </source>
</reference>
<gene>
    <name evidence="1" type="ORF">RRU01S_10_01310</name>
</gene>
<name>A0A081CUE6_9HYPH</name>
<organism evidence="1 2">
    <name type="scientific">Agrobacterium rubi TR3 = NBRC 13261</name>
    <dbReference type="NCBI Taxonomy" id="1368415"/>
    <lineage>
        <taxon>Bacteria</taxon>
        <taxon>Pseudomonadati</taxon>
        <taxon>Pseudomonadota</taxon>
        <taxon>Alphaproteobacteria</taxon>
        <taxon>Hyphomicrobiales</taxon>
        <taxon>Rhizobiaceae</taxon>
        <taxon>Rhizobium/Agrobacterium group</taxon>
        <taxon>Agrobacterium</taxon>
    </lineage>
</organism>
<protein>
    <recommendedName>
        <fullName evidence="3">Helix-turn-helix domain-containing protein</fullName>
    </recommendedName>
</protein>
<dbReference type="eggNOG" id="ENOG502ZP7D">
    <property type="taxonomic scope" value="Bacteria"/>
</dbReference>
<evidence type="ECO:0000313" key="1">
    <source>
        <dbReference type="EMBL" id="GAK70292.1"/>
    </source>
</evidence>
<dbReference type="EMBL" id="BBJU01000010">
    <property type="protein sequence ID" value="GAK70292.1"/>
    <property type="molecule type" value="Genomic_DNA"/>
</dbReference>
<dbReference type="Proteomes" id="UP000028701">
    <property type="component" value="Unassembled WGS sequence"/>
</dbReference>
<evidence type="ECO:0008006" key="3">
    <source>
        <dbReference type="Google" id="ProtNLM"/>
    </source>
</evidence>
<evidence type="ECO:0000313" key="2">
    <source>
        <dbReference type="Proteomes" id="UP000028701"/>
    </source>
</evidence>